<protein>
    <submittedName>
        <fullName evidence="1">Uncharacterized protein</fullName>
    </submittedName>
</protein>
<dbReference type="EMBL" id="JYDQ01003160">
    <property type="protein sequence ID" value="KRY03072.1"/>
    <property type="molecule type" value="Genomic_DNA"/>
</dbReference>
<comment type="caution">
    <text evidence="1">The sequence shown here is derived from an EMBL/GenBank/DDBJ whole genome shotgun (WGS) entry which is preliminary data.</text>
</comment>
<keyword evidence="2" id="KW-1185">Reference proteome</keyword>
<evidence type="ECO:0000313" key="2">
    <source>
        <dbReference type="Proteomes" id="UP000054783"/>
    </source>
</evidence>
<sequence length="45" mass="5440">MRFENYCKYVYQLNCLRTSKGLSLGELIRLQRIYFSKHFCPCFGL</sequence>
<evidence type="ECO:0000313" key="1">
    <source>
        <dbReference type="EMBL" id="KRY03072.1"/>
    </source>
</evidence>
<dbReference type="Proteomes" id="UP000054783">
    <property type="component" value="Unassembled WGS sequence"/>
</dbReference>
<gene>
    <name evidence="1" type="ORF">T12_12754</name>
</gene>
<name>A0A0V0YSG0_9BILA</name>
<organism evidence="1 2">
    <name type="scientific">Trichinella patagoniensis</name>
    <dbReference type="NCBI Taxonomy" id="990121"/>
    <lineage>
        <taxon>Eukaryota</taxon>
        <taxon>Metazoa</taxon>
        <taxon>Ecdysozoa</taxon>
        <taxon>Nematoda</taxon>
        <taxon>Enoplea</taxon>
        <taxon>Dorylaimia</taxon>
        <taxon>Trichinellida</taxon>
        <taxon>Trichinellidae</taxon>
        <taxon>Trichinella</taxon>
    </lineage>
</organism>
<reference evidence="1 2" key="1">
    <citation type="submission" date="2015-01" db="EMBL/GenBank/DDBJ databases">
        <title>Evolution of Trichinella species and genotypes.</title>
        <authorList>
            <person name="Korhonen P.K."/>
            <person name="Edoardo P."/>
            <person name="Giuseppe L.R."/>
            <person name="Gasser R.B."/>
        </authorList>
    </citation>
    <scope>NUCLEOTIDE SEQUENCE [LARGE SCALE GENOMIC DNA]</scope>
    <source>
        <strain evidence="1">ISS2496</strain>
    </source>
</reference>
<proteinExistence type="predicted"/>
<dbReference type="AlphaFoldDB" id="A0A0V0YSG0"/>
<accession>A0A0V0YSG0</accession>